<comment type="subcellular location">
    <subcellularLocation>
        <location evidence="1">Cell outer membrane</location>
    </subcellularLocation>
</comment>
<feature type="chain" id="PRO_5045760752" evidence="6">
    <location>
        <begin position="21"/>
        <end position="225"/>
    </location>
</feature>
<keyword evidence="3" id="KW-0472">Membrane</keyword>
<feature type="signal peptide" evidence="6">
    <location>
        <begin position="1"/>
        <end position="20"/>
    </location>
</feature>
<gene>
    <name evidence="8" type="ORF">OOJ09_24450</name>
</gene>
<protein>
    <submittedName>
        <fullName evidence="8">Porin family protein</fullName>
    </submittedName>
</protein>
<keyword evidence="2 6" id="KW-0732">Signal</keyword>
<dbReference type="InterPro" id="IPR011250">
    <property type="entry name" value="OMP/PagP_B-barrel"/>
</dbReference>
<accession>A0ABT4R0T2</accession>
<comment type="similarity">
    <text evidence="5">Belongs to the Omp25/RopB family.</text>
</comment>
<proteinExistence type="inferred from homology"/>
<evidence type="ECO:0000256" key="4">
    <source>
        <dbReference type="ARBA" id="ARBA00023237"/>
    </source>
</evidence>
<evidence type="ECO:0000256" key="2">
    <source>
        <dbReference type="ARBA" id="ARBA00022729"/>
    </source>
</evidence>
<evidence type="ECO:0000256" key="6">
    <source>
        <dbReference type="SAM" id="SignalP"/>
    </source>
</evidence>
<evidence type="ECO:0000256" key="5">
    <source>
        <dbReference type="ARBA" id="ARBA00038306"/>
    </source>
</evidence>
<feature type="domain" description="Outer membrane protein beta-barrel" evidence="7">
    <location>
        <begin position="8"/>
        <end position="225"/>
    </location>
</feature>
<dbReference type="Pfam" id="PF13505">
    <property type="entry name" value="OMP_b-brl"/>
    <property type="match status" value="1"/>
</dbReference>
<keyword evidence="4" id="KW-0998">Cell outer membrane</keyword>
<dbReference type="PANTHER" id="PTHR34001">
    <property type="entry name" value="BLL7405 PROTEIN"/>
    <property type="match status" value="1"/>
</dbReference>
<comment type="caution">
    <text evidence="8">The sequence shown here is derived from an EMBL/GenBank/DDBJ whole genome shotgun (WGS) entry which is preliminary data.</text>
</comment>
<organism evidence="8 9">
    <name type="scientific">Mesorhizobium qingshengii</name>
    <dbReference type="NCBI Taxonomy" id="1165689"/>
    <lineage>
        <taxon>Bacteria</taxon>
        <taxon>Pseudomonadati</taxon>
        <taxon>Pseudomonadota</taxon>
        <taxon>Alphaproteobacteria</taxon>
        <taxon>Hyphomicrobiales</taxon>
        <taxon>Phyllobacteriaceae</taxon>
        <taxon>Mesorhizobium</taxon>
    </lineage>
</organism>
<dbReference type="Gene3D" id="2.40.160.20">
    <property type="match status" value="1"/>
</dbReference>
<dbReference type="InterPro" id="IPR051692">
    <property type="entry name" value="OMP-like"/>
</dbReference>
<evidence type="ECO:0000256" key="1">
    <source>
        <dbReference type="ARBA" id="ARBA00004442"/>
    </source>
</evidence>
<dbReference type="InterPro" id="IPR027385">
    <property type="entry name" value="Beta-barrel_OMP"/>
</dbReference>
<dbReference type="RefSeq" id="WP_269907659.1">
    <property type="nucleotide sequence ID" value="NZ_JAPFQA010000014.1"/>
</dbReference>
<sequence>MKSILFATAVLLAASGSAFAADAVSELPVASTYNWSGAYIGLTAGYGWGDSKFNDGVDSNPFDIKGFIGGITVGYNYQFHQNWVAGVEADLSYSAIKGSFGPGNLGQPDGSSWNCGSGACVTKVEWFSTVRGRIGYALDNVLVYGTGGLAFGRVKSGIDNSSSYQASSTNVGWSAGGGVEYAFNQNWTAKAEYLHVDLGWTAVSNGFFKSDAKFDAVRIGLNYKF</sequence>
<reference evidence="8" key="1">
    <citation type="submission" date="2022-11" db="EMBL/GenBank/DDBJ databases">
        <authorList>
            <person name="Coimbra C."/>
        </authorList>
    </citation>
    <scope>NUCLEOTIDE SEQUENCE</scope>
    <source>
        <strain evidence="8">Jales19</strain>
    </source>
</reference>
<evidence type="ECO:0000313" key="8">
    <source>
        <dbReference type="EMBL" id="MCZ8547351.1"/>
    </source>
</evidence>
<dbReference type="EMBL" id="JAPFQA010000014">
    <property type="protein sequence ID" value="MCZ8547351.1"/>
    <property type="molecule type" value="Genomic_DNA"/>
</dbReference>
<keyword evidence="9" id="KW-1185">Reference proteome</keyword>
<evidence type="ECO:0000313" key="9">
    <source>
        <dbReference type="Proteomes" id="UP001152178"/>
    </source>
</evidence>
<dbReference type="SUPFAM" id="SSF56925">
    <property type="entry name" value="OMPA-like"/>
    <property type="match status" value="1"/>
</dbReference>
<name>A0ABT4R0T2_9HYPH</name>
<dbReference type="PANTHER" id="PTHR34001:SF3">
    <property type="entry name" value="BLL7405 PROTEIN"/>
    <property type="match status" value="1"/>
</dbReference>
<evidence type="ECO:0000259" key="7">
    <source>
        <dbReference type="Pfam" id="PF13505"/>
    </source>
</evidence>
<dbReference type="Proteomes" id="UP001152178">
    <property type="component" value="Unassembled WGS sequence"/>
</dbReference>
<evidence type="ECO:0000256" key="3">
    <source>
        <dbReference type="ARBA" id="ARBA00023136"/>
    </source>
</evidence>